<evidence type="ECO:0000313" key="2">
    <source>
        <dbReference type="EMBL" id="VDI43972.1"/>
    </source>
</evidence>
<accession>A0A8B6F4A7</accession>
<feature type="compositionally biased region" description="Polar residues" evidence="1">
    <location>
        <begin position="52"/>
        <end position="62"/>
    </location>
</feature>
<keyword evidence="3" id="KW-1185">Reference proteome</keyword>
<dbReference type="EMBL" id="UYJE01006205">
    <property type="protein sequence ID" value="VDI43972.1"/>
    <property type="molecule type" value="Genomic_DNA"/>
</dbReference>
<feature type="compositionally biased region" description="Basic and acidic residues" evidence="1">
    <location>
        <begin position="8"/>
        <end position="32"/>
    </location>
</feature>
<feature type="compositionally biased region" description="Basic and acidic residues" evidence="1">
    <location>
        <begin position="68"/>
        <end position="111"/>
    </location>
</feature>
<comment type="caution">
    <text evidence="2">The sequence shown here is derived from an EMBL/GenBank/DDBJ whole genome shotgun (WGS) entry which is preliminary data.</text>
</comment>
<proteinExistence type="predicted"/>
<evidence type="ECO:0000313" key="3">
    <source>
        <dbReference type="Proteomes" id="UP000596742"/>
    </source>
</evidence>
<sequence>MDIVMPPKYDKGRQHTLSKDKIERKVTDDQVKETGNVVKTAKPSVTAHRLKSNSGKSVTTPQVKVKSSIKEDDQRKHELKKTSAGDVHKNKTDNVKNKTSEERQLNKDKLLLKNKKSYATNVGKSDQLKNKQKDKGIVFEWKENPNRQIVESDNRQSSDKEITDEVDETCKAAKYKSINCSGGTETFSKDKYSKDVSSKLYPTSDAQIKVIDQTKRKESGNTNLRCKNYIREQPSADRLHNISSIGNTNSREIIDQLADGQNNSIDQKVQQNAPKKLSHLLDLNIKSEKDISYDHEESSANIVVSNQSKVTVRIINLETCRLLTMKKVMKVARDCIKVKIL</sequence>
<protein>
    <submittedName>
        <fullName evidence="2">Uncharacterized protein</fullName>
    </submittedName>
</protein>
<reference evidence="2" key="1">
    <citation type="submission" date="2018-11" db="EMBL/GenBank/DDBJ databases">
        <authorList>
            <person name="Alioto T."/>
            <person name="Alioto T."/>
        </authorList>
    </citation>
    <scope>NUCLEOTIDE SEQUENCE</scope>
</reference>
<gene>
    <name evidence="2" type="ORF">MGAL_10B054131</name>
</gene>
<dbReference type="AlphaFoldDB" id="A0A8B6F4A7"/>
<evidence type="ECO:0000256" key="1">
    <source>
        <dbReference type="SAM" id="MobiDB-lite"/>
    </source>
</evidence>
<feature type="region of interest" description="Disordered" evidence="1">
    <location>
        <begin position="1"/>
        <end position="130"/>
    </location>
</feature>
<organism evidence="2 3">
    <name type="scientific">Mytilus galloprovincialis</name>
    <name type="common">Mediterranean mussel</name>
    <dbReference type="NCBI Taxonomy" id="29158"/>
    <lineage>
        <taxon>Eukaryota</taxon>
        <taxon>Metazoa</taxon>
        <taxon>Spiralia</taxon>
        <taxon>Lophotrochozoa</taxon>
        <taxon>Mollusca</taxon>
        <taxon>Bivalvia</taxon>
        <taxon>Autobranchia</taxon>
        <taxon>Pteriomorphia</taxon>
        <taxon>Mytilida</taxon>
        <taxon>Mytiloidea</taxon>
        <taxon>Mytilidae</taxon>
        <taxon>Mytilinae</taxon>
        <taxon>Mytilus</taxon>
    </lineage>
</organism>
<name>A0A8B6F4A7_MYTGA</name>
<dbReference type="Proteomes" id="UP000596742">
    <property type="component" value="Unassembled WGS sequence"/>
</dbReference>